<gene>
    <name evidence="1" type="ORF">NP233_g2207</name>
</gene>
<accession>A0AAD5W2Q5</accession>
<reference evidence="1" key="1">
    <citation type="submission" date="2022-07" db="EMBL/GenBank/DDBJ databases">
        <title>Genome Sequence of Leucocoprinus birnbaumii.</title>
        <authorList>
            <person name="Buettner E."/>
        </authorList>
    </citation>
    <scope>NUCLEOTIDE SEQUENCE</scope>
    <source>
        <strain evidence="1">VT141</strain>
    </source>
</reference>
<dbReference type="Proteomes" id="UP001213000">
    <property type="component" value="Unassembled WGS sequence"/>
</dbReference>
<protein>
    <submittedName>
        <fullName evidence="1">Uncharacterized protein</fullName>
    </submittedName>
</protein>
<keyword evidence="2" id="KW-1185">Reference proteome</keyword>
<name>A0AAD5W2Q5_9AGAR</name>
<dbReference type="EMBL" id="JANIEX010000091">
    <property type="protein sequence ID" value="KAJ3573785.1"/>
    <property type="molecule type" value="Genomic_DNA"/>
</dbReference>
<evidence type="ECO:0000313" key="2">
    <source>
        <dbReference type="Proteomes" id="UP001213000"/>
    </source>
</evidence>
<comment type="caution">
    <text evidence="1">The sequence shown here is derived from an EMBL/GenBank/DDBJ whole genome shotgun (WGS) entry which is preliminary data.</text>
</comment>
<evidence type="ECO:0000313" key="1">
    <source>
        <dbReference type="EMBL" id="KAJ3573785.1"/>
    </source>
</evidence>
<organism evidence="1 2">
    <name type="scientific">Leucocoprinus birnbaumii</name>
    <dbReference type="NCBI Taxonomy" id="56174"/>
    <lineage>
        <taxon>Eukaryota</taxon>
        <taxon>Fungi</taxon>
        <taxon>Dikarya</taxon>
        <taxon>Basidiomycota</taxon>
        <taxon>Agaricomycotina</taxon>
        <taxon>Agaricomycetes</taxon>
        <taxon>Agaricomycetidae</taxon>
        <taxon>Agaricales</taxon>
        <taxon>Agaricineae</taxon>
        <taxon>Agaricaceae</taxon>
        <taxon>Leucocoprinus</taxon>
    </lineage>
</organism>
<proteinExistence type="predicted"/>
<dbReference type="AlphaFoldDB" id="A0AAD5W2Q5"/>
<sequence length="277" mass="31449">MEKLPQPQYATANSEFTYIILEELPEDVETPDSLYLALDCAKKAIASPSGFQAFLNSFEGSKIKQSDVDSGLDEIRLYILNLESSSSNKPCLKTDPFHVYSGTRWRSEPAYPIDPGNIFISFEDVHEFLPNEPRENWSQAQRQKVVFMSWLLLHAMVHALTSILLDRSQWNQRIIRETKPPSSATAFPSLGLMPSEPSITALGEPLGRYDDSVVPDRAWYVEAQLGGLLCLFENKPELLLVRPDEEKCYPFSDEMIEKFLSCGIQISSRLQLLRLKL</sequence>